<feature type="binding site" evidence="9">
    <location>
        <position position="159"/>
    </location>
    <ligand>
        <name>Zn(2+)</name>
        <dbReference type="ChEBI" id="CHEBI:29105"/>
    </ligand>
</feature>
<dbReference type="RefSeq" id="WP_185460356.1">
    <property type="nucleotide sequence ID" value="NZ_JAASUO010000004.1"/>
</dbReference>
<name>A0A4R6ZLA6_9LIST</name>
<dbReference type="EC" id="3.2.1.23" evidence="3 6"/>
<keyword evidence="5 6" id="KW-0326">Glycosidase</keyword>
<comment type="catalytic activity">
    <reaction evidence="1 6">
        <text>Hydrolysis of terminal non-reducing beta-D-galactose residues in beta-D-galactosides.</text>
        <dbReference type="EC" id="3.2.1.23"/>
    </reaction>
</comment>
<dbReference type="Gene3D" id="3.40.50.880">
    <property type="match status" value="1"/>
</dbReference>
<gene>
    <name evidence="13" type="ORF">DFP96_105142</name>
</gene>
<comment type="caution">
    <text evidence="13">The sequence shown here is derived from an EMBL/GenBank/DDBJ whole genome shotgun (WGS) entry which is preliminary data.</text>
</comment>
<dbReference type="Proteomes" id="UP000295558">
    <property type="component" value="Unassembled WGS sequence"/>
</dbReference>
<dbReference type="InterPro" id="IPR013780">
    <property type="entry name" value="Glyco_hydro_b"/>
</dbReference>
<sequence>MLREQQNFYYGGDYNPEQWDESVWLEDMRLMKKAGVNYVSVNIFSWAKLQPNEETYDFTTLDKIMNMLAENGIGADLATGTAAPPAWIARKYPDSLPMDVNGTRLLPGSRQHYCPNSVDYARLAGALTRKVAERYHDHPALVMWHINNEYGCHIGECYCEKCQADFQVWLREKYGTIQQLNVSWSTDFWSQHYYEWEEIFLPGKTPTYANPNQQVDFKRFMSDSLLNLYKMERDILREFSKDIPIMTNLMGLHKPIDGFKWAPEMDLVSWDAYPDPHDVIPYAQFMAHDLTRSLKKKPFLLMEQAASAVNWRSQNGVKTPGVMRLWSYESIAHGADGIMFFQWRASQGGAEKFHSGMVPHSGDEDSRNFREIAELGQELRGLDELVGSEFDAQVAIIFDWENWWALELDSKPSDLVTYMRQLLAYYKVLHRLNVRVDFVHPSEDLTGYKVVFAPASYQASQDFAAKVAAYVKAGGHFVANFFSGIVDENERVYLGGYPGAYRDVLGIYVEEFAPLKRGVKHEIQTQYGDFDIAVWEEVVHLRGAETIASFKNGYVKNMPAVTVNKFGAGTAYYIGTQPDASYLEALLRDCLTVAEIAPPFDVPDGVEVTVRRKKEATYYFFLNHTDKTQVFPIGGTFAELVSGAEVTDFMTLSARDVSILKG</sequence>
<feature type="binding site" evidence="8">
    <location>
        <position position="148"/>
    </location>
    <ligand>
        <name>substrate</name>
    </ligand>
</feature>
<dbReference type="Gene3D" id="3.20.20.80">
    <property type="entry name" value="Glycosidases"/>
    <property type="match status" value="1"/>
</dbReference>
<dbReference type="CDD" id="cd03143">
    <property type="entry name" value="A4_beta-galactosidase_middle_domain"/>
    <property type="match status" value="1"/>
</dbReference>
<feature type="domain" description="Beta-galactosidase trimerisation" evidence="11">
    <location>
        <begin position="392"/>
        <end position="596"/>
    </location>
</feature>
<dbReference type="PIRSF" id="PIRSF001084">
    <property type="entry name" value="B-galactosidase"/>
    <property type="match status" value="1"/>
</dbReference>
<dbReference type="STRING" id="1265846.PROCOU_14618"/>
<protein>
    <recommendedName>
        <fullName evidence="3 6">Beta-galactosidase</fullName>
        <shortName evidence="6">Beta-gal</shortName>
        <ecNumber evidence="3 6">3.2.1.23</ecNumber>
    </recommendedName>
</protein>
<evidence type="ECO:0000313" key="14">
    <source>
        <dbReference type="Proteomes" id="UP000295558"/>
    </source>
</evidence>
<evidence type="ECO:0000256" key="7">
    <source>
        <dbReference type="PIRSR" id="PIRSR001084-1"/>
    </source>
</evidence>
<dbReference type="InterPro" id="IPR029062">
    <property type="entry name" value="Class_I_gatase-like"/>
</dbReference>
<feature type="binding site" evidence="9">
    <location>
        <position position="162"/>
    </location>
    <ligand>
        <name>Zn(2+)</name>
        <dbReference type="ChEBI" id="CHEBI:29105"/>
    </ligand>
</feature>
<dbReference type="GO" id="GO:0046872">
    <property type="term" value="F:metal ion binding"/>
    <property type="evidence" value="ECO:0007669"/>
    <property type="project" value="UniProtKB-KW"/>
</dbReference>
<dbReference type="GO" id="GO:0004565">
    <property type="term" value="F:beta-galactosidase activity"/>
    <property type="evidence" value="ECO:0007669"/>
    <property type="project" value="UniProtKB-EC"/>
</dbReference>
<keyword evidence="9" id="KW-0479">Metal-binding</keyword>
<evidence type="ECO:0000256" key="6">
    <source>
        <dbReference type="PIRNR" id="PIRNR001084"/>
    </source>
</evidence>
<feature type="domain" description="Glycoside hydrolase family 42 N-terminal" evidence="10">
    <location>
        <begin position="13"/>
        <end position="380"/>
    </location>
</feature>
<dbReference type="PANTHER" id="PTHR36447:SF1">
    <property type="entry name" value="BETA-GALACTOSIDASE GANA"/>
    <property type="match status" value="1"/>
</dbReference>
<dbReference type="PANTHER" id="PTHR36447">
    <property type="entry name" value="BETA-GALACTOSIDASE GANA"/>
    <property type="match status" value="1"/>
</dbReference>
<evidence type="ECO:0000256" key="8">
    <source>
        <dbReference type="PIRSR" id="PIRSR001084-2"/>
    </source>
</evidence>
<evidence type="ECO:0000256" key="3">
    <source>
        <dbReference type="ARBA" id="ARBA00012756"/>
    </source>
</evidence>
<dbReference type="Gene3D" id="2.60.40.1180">
    <property type="entry name" value="Golgi alpha-mannosidase II"/>
    <property type="match status" value="1"/>
</dbReference>
<keyword evidence="14" id="KW-1185">Reference proteome</keyword>
<dbReference type="Pfam" id="PF08532">
    <property type="entry name" value="Glyco_hydro_42M"/>
    <property type="match status" value="1"/>
</dbReference>
<dbReference type="GO" id="GO:0009341">
    <property type="term" value="C:beta-galactosidase complex"/>
    <property type="evidence" value="ECO:0007669"/>
    <property type="project" value="InterPro"/>
</dbReference>
<dbReference type="InterPro" id="IPR013739">
    <property type="entry name" value="Beta_galactosidase_C"/>
</dbReference>
<feature type="binding site" evidence="9">
    <location>
        <position position="114"/>
    </location>
    <ligand>
        <name>Zn(2+)</name>
        <dbReference type="ChEBI" id="CHEBI:29105"/>
    </ligand>
</feature>
<feature type="binding site" evidence="8">
    <location>
        <position position="311"/>
    </location>
    <ligand>
        <name>substrate</name>
    </ligand>
</feature>
<evidence type="ECO:0000259" key="11">
    <source>
        <dbReference type="Pfam" id="PF08532"/>
    </source>
</evidence>
<dbReference type="InterPro" id="IPR013529">
    <property type="entry name" value="Glyco_hydro_42_N"/>
</dbReference>
<dbReference type="Pfam" id="PF02449">
    <property type="entry name" value="Glyco_hydro_42"/>
    <property type="match status" value="1"/>
</dbReference>
<keyword evidence="9" id="KW-0862">Zinc</keyword>
<comment type="similarity">
    <text evidence="2 6">Belongs to the glycosyl hydrolase 42 family.</text>
</comment>
<evidence type="ECO:0000313" key="13">
    <source>
        <dbReference type="EMBL" id="TDR53217.1"/>
    </source>
</evidence>
<feature type="active site" description="Nucleophile" evidence="7">
    <location>
        <position position="303"/>
    </location>
</feature>
<evidence type="ECO:0000256" key="1">
    <source>
        <dbReference type="ARBA" id="ARBA00001412"/>
    </source>
</evidence>
<dbReference type="GO" id="GO:0006012">
    <property type="term" value="P:galactose metabolic process"/>
    <property type="evidence" value="ECO:0007669"/>
    <property type="project" value="InterPro"/>
</dbReference>
<evidence type="ECO:0000259" key="12">
    <source>
        <dbReference type="Pfam" id="PF08533"/>
    </source>
</evidence>
<dbReference type="InterPro" id="IPR003476">
    <property type="entry name" value="Glyco_hydro_42"/>
</dbReference>
<feature type="active site" description="Proton donor" evidence="7">
    <location>
        <position position="149"/>
    </location>
</feature>
<dbReference type="InterPro" id="IPR013738">
    <property type="entry name" value="Beta_galactosidase_Trimer"/>
</dbReference>
<feature type="binding site" evidence="9">
    <location>
        <position position="157"/>
    </location>
    <ligand>
        <name>Zn(2+)</name>
        <dbReference type="ChEBI" id="CHEBI:29105"/>
    </ligand>
</feature>
<proteinExistence type="inferred from homology"/>
<evidence type="ECO:0000256" key="9">
    <source>
        <dbReference type="PIRSR" id="PIRSR001084-3"/>
    </source>
</evidence>
<dbReference type="Pfam" id="PF08533">
    <property type="entry name" value="Glyco_hydro_42C"/>
    <property type="match status" value="1"/>
</dbReference>
<dbReference type="SUPFAM" id="SSF52317">
    <property type="entry name" value="Class I glutamine amidotransferase-like"/>
    <property type="match status" value="1"/>
</dbReference>
<feature type="binding site" evidence="8">
    <location>
        <position position="110"/>
    </location>
    <ligand>
        <name>substrate</name>
    </ligand>
</feature>
<organism evidence="13 14">
    <name type="scientific">Listeria rocourtiae</name>
    <dbReference type="NCBI Taxonomy" id="647910"/>
    <lineage>
        <taxon>Bacteria</taxon>
        <taxon>Bacillati</taxon>
        <taxon>Bacillota</taxon>
        <taxon>Bacilli</taxon>
        <taxon>Bacillales</taxon>
        <taxon>Listeriaceae</taxon>
        <taxon>Listeria</taxon>
    </lineage>
</organism>
<dbReference type="AlphaFoldDB" id="A0A4R6ZLA6"/>
<dbReference type="SUPFAM" id="SSF51445">
    <property type="entry name" value="(Trans)glycosidases"/>
    <property type="match status" value="1"/>
</dbReference>
<evidence type="ECO:0000259" key="10">
    <source>
        <dbReference type="Pfam" id="PF02449"/>
    </source>
</evidence>
<evidence type="ECO:0000256" key="4">
    <source>
        <dbReference type="ARBA" id="ARBA00022801"/>
    </source>
</evidence>
<feature type="domain" description="Beta-galactosidase C-terminal" evidence="12">
    <location>
        <begin position="605"/>
        <end position="661"/>
    </location>
</feature>
<dbReference type="EMBL" id="SNZK01000005">
    <property type="protein sequence ID" value="TDR53217.1"/>
    <property type="molecule type" value="Genomic_DNA"/>
</dbReference>
<accession>A0A4R6ZLA6</accession>
<keyword evidence="4 6" id="KW-0378">Hydrolase</keyword>
<evidence type="ECO:0000256" key="5">
    <source>
        <dbReference type="ARBA" id="ARBA00023295"/>
    </source>
</evidence>
<evidence type="ECO:0000256" key="2">
    <source>
        <dbReference type="ARBA" id="ARBA00005940"/>
    </source>
</evidence>
<reference evidence="13 14" key="1">
    <citation type="submission" date="2019-03" db="EMBL/GenBank/DDBJ databases">
        <title>Genomic Encyclopedia of Type Strains, Phase III (KMG-III): the genomes of soil and plant-associated and newly described type strains.</title>
        <authorList>
            <person name="Whitman W."/>
        </authorList>
    </citation>
    <scope>NUCLEOTIDE SEQUENCE [LARGE SCALE GENOMIC DNA]</scope>
    <source>
        <strain evidence="13 14">CECT 7972</strain>
    </source>
</reference>
<dbReference type="InterPro" id="IPR017853">
    <property type="entry name" value="GH"/>
</dbReference>